<comment type="caution">
    <text evidence="2">The sequence shown here is derived from an EMBL/GenBank/DDBJ whole genome shotgun (WGS) entry which is preliminary data.</text>
</comment>
<dbReference type="AlphaFoldDB" id="A0A9D4FM43"/>
<dbReference type="Proteomes" id="UP000828390">
    <property type="component" value="Unassembled WGS sequence"/>
</dbReference>
<evidence type="ECO:0000313" key="2">
    <source>
        <dbReference type="EMBL" id="KAH3798332.1"/>
    </source>
</evidence>
<evidence type="ECO:0000313" key="3">
    <source>
        <dbReference type="Proteomes" id="UP000828390"/>
    </source>
</evidence>
<accession>A0A9D4FM43</accession>
<feature type="region of interest" description="Disordered" evidence="1">
    <location>
        <begin position="39"/>
        <end position="59"/>
    </location>
</feature>
<reference evidence="2" key="2">
    <citation type="submission" date="2020-11" db="EMBL/GenBank/DDBJ databases">
        <authorList>
            <person name="McCartney M.A."/>
            <person name="Auch B."/>
            <person name="Kono T."/>
            <person name="Mallez S."/>
            <person name="Becker A."/>
            <person name="Gohl D.M."/>
            <person name="Silverstein K.A.T."/>
            <person name="Koren S."/>
            <person name="Bechman K.B."/>
            <person name="Herman A."/>
            <person name="Abrahante J.E."/>
            <person name="Garbe J."/>
        </authorList>
    </citation>
    <scope>NUCLEOTIDE SEQUENCE</scope>
    <source>
        <strain evidence="2">Duluth1</strain>
        <tissue evidence="2">Whole animal</tissue>
    </source>
</reference>
<dbReference type="EMBL" id="JAIWYP010000007">
    <property type="protein sequence ID" value="KAH3798332.1"/>
    <property type="molecule type" value="Genomic_DNA"/>
</dbReference>
<evidence type="ECO:0000256" key="1">
    <source>
        <dbReference type="SAM" id="MobiDB-lite"/>
    </source>
</evidence>
<proteinExistence type="predicted"/>
<keyword evidence="3" id="KW-1185">Reference proteome</keyword>
<gene>
    <name evidence="2" type="ORF">DPMN_151930</name>
</gene>
<protein>
    <submittedName>
        <fullName evidence="2">Uncharacterized protein</fullName>
    </submittedName>
</protein>
<organism evidence="2 3">
    <name type="scientific">Dreissena polymorpha</name>
    <name type="common">Zebra mussel</name>
    <name type="synonym">Mytilus polymorpha</name>
    <dbReference type="NCBI Taxonomy" id="45954"/>
    <lineage>
        <taxon>Eukaryota</taxon>
        <taxon>Metazoa</taxon>
        <taxon>Spiralia</taxon>
        <taxon>Lophotrochozoa</taxon>
        <taxon>Mollusca</taxon>
        <taxon>Bivalvia</taxon>
        <taxon>Autobranchia</taxon>
        <taxon>Heteroconchia</taxon>
        <taxon>Euheterodonta</taxon>
        <taxon>Imparidentia</taxon>
        <taxon>Neoheterodontei</taxon>
        <taxon>Myida</taxon>
        <taxon>Dreissenoidea</taxon>
        <taxon>Dreissenidae</taxon>
        <taxon>Dreissena</taxon>
    </lineage>
</organism>
<reference evidence="2" key="1">
    <citation type="journal article" date="2019" name="bioRxiv">
        <title>The Genome of the Zebra Mussel, Dreissena polymorpha: A Resource for Invasive Species Research.</title>
        <authorList>
            <person name="McCartney M.A."/>
            <person name="Auch B."/>
            <person name="Kono T."/>
            <person name="Mallez S."/>
            <person name="Zhang Y."/>
            <person name="Obille A."/>
            <person name="Becker A."/>
            <person name="Abrahante J.E."/>
            <person name="Garbe J."/>
            <person name="Badalamenti J.P."/>
            <person name="Herman A."/>
            <person name="Mangelson H."/>
            <person name="Liachko I."/>
            <person name="Sullivan S."/>
            <person name="Sone E.D."/>
            <person name="Koren S."/>
            <person name="Silverstein K.A.T."/>
            <person name="Beckman K.B."/>
            <person name="Gohl D.M."/>
        </authorList>
    </citation>
    <scope>NUCLEOTIDE SEQUENCE</scope>
    <source>
        <strain evidence="2">Duluth1</strain>
        <tissue evidence="2">Whole animal</tissue>
    </source>
</reference>
<name>A0A9D4FM43_DREPO</name>
<sequence>MLLTLTFSVPVGKRLGNEDIDGAEAEWNLVDTLETVGRPRPCRSSGFSLPHPTTDAGND</sequence>